<dbReference type="Pfam" id="PF12833">
    <property type="entry name" value="HTH_18"/>
    <property type="match status" value="1"/>
</dbReference>
<dbReference type="InterPro" id="IPR037923">
    <property type="entry name" value="HTH-like"/>
</dbReference>
<dbReference type="PANTHER" id="PTHR43280">
    <property type="entry name" value="ARAC-FAMILY TRANSCRIPTIONAL REGULATOR"/>
    <property type="match status" value="1"/>
</dbReference>
<evidence type="ECO:0000313" key="5">
    <source>
        <dbReference type="EMBL" id="MCU6791148.1"/>
    </source>
</evidence>
<sequence>MLDTTFQASLVLWYNTSIKRSFKLAEDTYENWVLLAADEGSFLYRMGDEEGRTKFGELLLCPPGVTLYRQALEPISFLFIEFRWTDAEGCPIVPGPDVSSGKVSFHRIDHYSATFSRIREFADSNIQGQFAYKQHLLTDLLYLCAAEQMDKTTQITAADPVIRTAVRHIHNHAYEPLSLKLLSDQASLSQSQFSRRFQTAMGVSPIVYLTAIRMRKAQNLLLNTELTLEAVAQQCGYQNGFYLSRVFSNTYNMSPSAFRKAYRI</sequence>
<comment type="caution">
    <text evidence="5">The sequence shown here is derived from an EMBL/GenBank/DDBJ whole genome shotgun (WGS) entry which is preliminary data.</text>
</comment>
<dbReference type="InterPro" id="IPR009057">
    <property type="entry name" value="Homeodomain-like_sf"/>
</dbReference>
<organism evidence="5 6">
    <name type="scientific">Paenibacillus baimaensis</name>
    <dbReference type="NCBI Taxonomy" id="2982185"/>
    <lineage>
        <taxon>Bacteria</taxon>
        <taxon>Bacillati</taxon>
        <taxon>Bacillota</taxon>
        <taxon>Bacilli</taxon>
        <taxon>Bacillales</taxon>
        <taxon>Paenibacillaceae</taxon>
        <taxon>Paenibacillus</taxon>
    </lineage>
</organism>
<name>A0ABT2U933_9BACL</name>
<dbReference type="Proteomes" id="UP001652445">
    <property type="component" value="Unassembled WGS sequence"/>
</dbReference>
<evidence type="ECO:0000256" key="1">
    <source>
        <dbReference type="ARBA" id="ARBA00023015"/>
    </source>
</evidence>
<evidence type="ECO:0000256" key="2">
    <source>
        <dbReference type="ARBA" id="ARBA00023125"/>
    </source>
</evidence>
<dbReference type="Gene3D" id="1.10.10.60">
    <property type="entry name" value="Homeodomain-like"/>
    <property type="match status" value="2"/>
</dbReference>
<proteinExistence type="predicted"/>
<dbReference type="InterPro" id="IPR018062">
    <property type="entry name" value="HTH_AraC-typ_CS"/>
</dbReference>
<evidence type="ECO:0000313" key="6">
    <source>
        <dbReference type="Proteomes" id="UP001652445"/>
    </source>
</evidence>
<protein>
    <submittedName>
        <fullName evidence="5">AraC family transcriptional regulator</fullName>
    </submittedName>
</protein>
<keyword evidence="1" id="KW-0805">Transcription regulation</keyword>
<dbReference type="SUPFAM" id="SSF51215">
    <property type="entry name" value="Regulatory protein AraC"/>
    <property type="match status" value="1"/>
</dbReference>
<keyword evidence="3" id="KW-0804">Transcription</keyword>
<dbReference type="PROSITE" id="PS01124">
    <property type="entry name" value="HTH_ARAC_FAMILY_2"/>
    <property type="match status" value="1"/>
</dbReference>
<dbReference type="PANTHER" id="PTHR43280:SF2">
    <property type="entry name" value="HTH-TYPE TRANSCRIPTIONAL REGULATOR EXSA"/>
    <property type="match status" value="1"/>
</dbReference>
<dbReference type="EMBL" id="JAOQIO010000007">
    <property type="protein sequence ID" value="MCU6791148.1"/>
    <property type="molecule type" value="Genomic_DNA"/>
</dbReference>
<dbReference type="SUPFAM" id="SSF46689">
    <property type="entry name" value="Homeodomain-like"/>
    <property type="match status" value="2"/>
</dbReference>
<dbReference type="PROSITE" id="PS00041">
    <property type="entry name" value="HTH_ARAC_FAMILY_1"/>
    <property type="match status" value="1"/>
</dbReference>
<dbReference type="SMART" id="SM00342">
    <property type="entry name" value="HTH_ARAC"/>
    <property type="match status" value="1"/>
</dbReference>
<evidence type="ECO:0000256" key="3">
    <source>
        <dbReference type="ARBA" id="ARBA00023163"/>
    </source>
</evidence>
<reference evidence="5 6" key="1">
    <citation type="submission" date="2022-09" db="EMBL/GenBank/DDBJ databases">
        <authorList>
            <person name="Han X.L."/>
            <person name="Wang Q."/>
            <person name="Lu T."/>
        </authorList>
    </citation>
    <scope>NUCLEOTIDE SEQUENCE [LARGE SCALE GENOMIC DNA]</scope>
    <source>
        <strain evidence="5 6">WQ 127069</strain>
    </source>
</reference>
<evidence type="ECO:0000259" key="4">
    <source>
        <dbReference type="PROSITE" id="PS01124"/>
    </source>
</evidence>
<keyword evidence="2" id="KW-0238">DNA-binding</keyword>
<gene>
    <name evidence="5" type="ORF">OB236_03290</name>
</gene>
<accession>A0ABT2U933</accession>
<feature type="domain" description="HTH araC/xylS-type" evidence="4">
    <location>
        <begin position="163"/>
        <end position="261"/>
    </location>
</feature>
<dbReference type="RefSeq" id="WP_262682716.1">
    <property type="nucleotide sequence ID" value="NZ_JAOQIO010000007.1"/>
</dbReference>
<keyword evidence="6" id="KW-1185">Reference proteome</keyword>
<dbReference type="InterPro" id="IPR018060">
    <property type="entry name" value="HTH_AraC"/>
</dbReference>